<organism evidence="1 2">
    <name type="scientific">Bosea minatitlanensis</name>
    <dbReference type="NCBI Taxonomy" id="128782"/>
    <lineage>
        <taxon>Bacteria</taxon>
        <taxon>Pseudomonadati</taxon>
        <taxon>Pseudomonadota</taxon>
        <taxon>Alphaproteobacteria</taxon>
        <taxon>Hyphomicrobiales</taxon>
        <taxon>Boseaceae</taxon>
        <taxon>Bosea</taxon>
    </lineage>
</organism>
<evidence type="ECO:0000313" key="1">
    <source>
        <dbReference type="EMBL" id="MFC5292679.1"/>
    </source>
</evidence>
<protein>
    <recommendedName>
        <fullName evidence="3">Phage gp6-like head-tail connector protein</fullName>
    </recommendedName>
</protein>
<comment type="caution">
    <text evidence="1">The sequence shown here is derived from an EMBL/GenBank/DDBJ whole genome shotgun (WGS) entry which is preliminary data.</text>
</comment>
<accession>A0ABW0F391</accession>
<proteinExistence type="predicted"/>
<dbReference type="Gene3D" id="1.10.3230.30">
    <property type="entry name" value="Phage gp6-like head-tail connector protein"/>
    <property type="match status" value="1"/>
</dbReference>
<dbReference type="Proteomes" id="UP001595976">
    <property type="component" value="Unassembled WGS sequence"/>
</dbReference>
<dbReference type="NCBIfam" id="TIGR02215">
    <property type="entry name" value="phage_chp_gp8"/>
    <property type="match status" value="1"/>
</dbReference>
<dbReference type="EMBL" id="JBHSLI010000002">
    <property type="protein sequence ID" value="MFC5292679.1"/>
    <property type="molecule type" value="Genomic_DNA"/>
</dbReference>
<dbReference type="InterPro" id="IPR011738">
    <property type="entry name" value="Phage_CHP"/>
</dbReference>
<dbReference type="RefSeq" id="WP_260347950.1">
    <property type="nucleotide sequence ID" value="NZ_JAOAOS010000002.1"/>
</dbReference>
<gene>
    <name evidence="1" type="ORF">ACFPK2_06725</name>
</gene>
<name>A0ABW0F391_9HYPH</name>
<sequence>MDFRRTSTALTREQKLAVVSVADVKAQERITNSYEDALIGQYIEAAYDYLAGPDGWLGRCCLLEETFEAYIPNPGGGFELPIRPVVDLSSITGFEVSDGAGGYDPVSAALYAKSVNEGFGYILHSGQSSWPISIGVDPRRYKVTFKAGFGAADDVPSPIKLGIIMLASHFYQNREATFSDNRITAVSRQIEFGLRNLCGRYRISRDHS</sequence>
<evidence type="ECO:0000313" key="2">
    <source>
        <dbReference type="Proteomes" id="UP001595976"/>
    </source>
</evidence>
<keyword evidence="2" id="KW-1185">Reference proteome</keyword>
<evidence type="ECO:0008006" key="3">
    <source>
        <dbReference type="Google" id="ProtNLM"/>
    </source>
</evidence>
<reference evidence="2" key="1">
    <citation type="journal article" date="2019" name="Int. J. Syst. Evol. Microbiol.">
        <title>The Global Catalogue of Microorganisms (GCM) 10K type strain sequencing project: providing services to taxonomists for standard genome sequencing and annotation.</title>
        <authorList>
            <consortium name="The Broad Institute Genomics Platform"/>
            <consortium name="The Broad Institute Genome Sequencing Center for Infectious Disease"/>
            <person name="Wu L."/>
            <person name="Ma J."/>
        </authorList>
    </citation>
    <scope>NUCLEOTIDE SEQUENCE [LARGE SCALE GENOMIC DNA]</scope>
    <source>
        <strain evidence="2">CGMCC 1.15643</strain>
    </source>
</reference>
<dbReference type="CDD" id="cd08054">
    <property type="entry name" value="gp6"/>
    <property type="match status" value="1"/>
</dbReference>